<evidence type="ECO:0000313" key="1">
    <source>
        <dbReference type="EMBL" id="MBI1756668.1"/>
    </source>
</evidence>
<dbReference type="EMBL" id="JACOSL010000038">
    <property type="protein sequence ID" value="MBI1756668.1"/>
    <property type="molecule type" value="Genomic_DNA"/>
</dbReference>
<protein>
    <submittedName>
        <fullName evidence="1">Uncharacterized protein</fullName>
    </submittedName>
</protein>
<name>A0A931LSJ4_FIMGI</name>
<sequence length="86" mass="9595">MSRHQGYNHLLIPFPPDVILAHELGHTQGADDPPTGAPVTPYDNVGLFENPYRVSRGLPIRAYYGPSIEQVNTHIIYGVEPCPRPY</sequence>
<proteinExistence type="predicted"/>
<dbReference type="Proteomes" id="UP000727962">
    <property type="component" value="Unassembled WGS sequence"/>
</dbReference>
<dbReference type="AlphaFoldDB" id="A0A931LSJ4"/>
<evidence type="ECO:0000313" key="2">
    <source>
        <dbReference type="Proteomes" id="UP000727962"/>
    </source>
</evidence>
<reference evidence="1" key="1">
    <citation type="submission" date="2020-07" db="EMBL/GenBank/DDBJ databases">
        <title>Huge and variable diversity of episymbiotic CPR bacteria and DPANN archaea in groundwater ecosystems.</title>
        <authorList>
            <person name="He C.Y."/>
            <person name="Keren R."/>
            <person name="Whittaker M."/>
            <person name="Farag I.F."/>
            <person name="Doudna J."/>
            <person name="Cate J.H.D."/>
            <person name="Banfield J.F."/>
        </authorList>
    </citation>
    <scope>NUCLEOTIDE SEQUENCE</scope>
    <source>
        <strain evidence="1">NC_groundwater_17_Pr7_B-0.1um_64_12</strain>
    </source>
</reference>
<gene>
    <name evidence="1" type="ORF">HYR64_06125</name>
</gene>
<accession>A0A931LSJ4</accession>
<organism evidence="1 2">
    <name type="scientific">Fimbriimonas ginsengisoli</name>
    <dbReference type="NCBI Taxonomy" id="1005039"/>
    <lineage>
        <taxon>Bacteria</taxon>
        <taxon>Bacillati</taxon>
        <taxon>Armatimonadota</taxon>
        <taxon>Fimbriimonadia</taxon>
        <taxon>Fimbriimonadales</taxon>
        <taxon>Fimbriimonadaceae</taxon>
        <taxon>Fimbriimonas</taxon>
    </lineage>
</organism>
<comment type="caution">
    <text evidence="1">The sequence shown here is derived from an EMBL/GenBank/DDBJ whole genome shotgun (WGS) entry which is preliminary data.</text>
</comment>